<dbReference type="OrthoDB" id="9809920at2"/>
<dbReference type="PANTHER" id="PTHR21363">
    <property type="entry name" value="PREPHENATE DEHYDROGENASE"/>
    <property type="match status" value="1"/>
</dbReference>
<name>A0A1H8RTJ1_9GAMM</name>
<comment type="similarity">
    <text evidence="2">Belongs to the prephenate/arogenate dehydrogenase family.</text>
</comment>
<keyword evidence="6" id="KW-0560">Oxidoreductase</keyword>
<dbReference type="Proteomes" id="UP000199657">
    <property type="component" value="Unassembled WGS sequence"/>
</dbReference>
<protein>
    <recommendedName>
        <fullName evidence="3">prephenate dehydrogenase</fullName>
        <ecNumber evidence="3">1.3.1.12</ecNumber>
    </recommendedName>
</protein>
<dbReference type="GO" id="GO:0008977">
    <property type="term" value="F:prephenate dehydrogenase (NAD+) activity"/>
    <property type="evidence" value="ECO:0007669"/>
    <property type="project" value="UniProtKB-EC"/>
</dbReference>
<comment type="catalytic activity">
    <reaction evidence="9">
        <text>prephenate + NAD(+) = 3-(4-hydroxyphenyl)pyruvate + CO2 + NADH</text>
        <dbReference type="Rhea" id="RHEA:13869"/>
        <dbReference type="ChEBI" id="CHEBI:16526"/>
        <dbReference type="ChEBI" id="CHEBI:29934"/>
        <dbReference type="ChEBI" id="CHEBI:36242"/>
        <dbReference type="ChEBI" id="CHEBI:57540"/>
        <dbReference type="ChEBI" id="CHEBI:57945"/>
        <dbReference type="EC" id="1.3.1.12"/>
    </reaction>
</comment>
<dbReference type="FunFam" id="3.40.50.720:FF:000208">
    <property type="entry name" value="Prephenate dehydrogenase"/>
    <property type="match status" value="1"/>
</dbReference>
<dbReference type="AlphaFoldDB" id="A0A1H8RTJ1"/>
<dbReference type="SUPFAM" id="SSF51735">
    <property type="entry name" value="NAD(P)-binding Rossmann-fold domains"/>
    <property type="match status" value="1"/>
</dbReference>
<evidence type="ECO:0000313" key="11">
    <source>
        <dbReference type="EMBL" id="SEO69781.1"/>
    </source>
</evidence>
<dbReference type="PANTHER" id="PTHR21363:SF0">
    <property type="entry name" value="PREPHENATE DEHYDROGENASE [NADP(+)]"/>
    <property type="match status" value="1"/>
</dbReference>
<dbReference type="STRING" id="406100.SAMN04488052_102248"/>
<dbReference type="GO" id="GO:0070403">
    <property type="term" value="F:NAD+ binding"/>
    <property type="evidence" value="ECO:0007669"/>
    <property type="project" value="InterPro"/>
</dbReference>
<evidence type="ECO:0000256" key="2">
    <source>
        <dbReference type="ARBA" id="ARBA00007964"/>
    </source>
</evidence>
<dbReference type="GO" id="GO:0006571">
    <property type="term" value="P:tyrosine biosynthetic process"/>
    <property type="evidence" value="ECO:0007669"/>
    <property type="project" value="UniProtKB-KW"/>
</dbReference>
<keyword evidence="4" id="KW-0827">Tyrosine biosynthesis</keyword>
<dbReference type="InterPro" id="IPR036291">
    <property type="entry name" value="NAD(P)-bd_dom_sf"/>
</dbReference>
<dbReference type="InterPro" id="IPR046826">
    <property type="entry name" value="PDH_N"/>
</dbReference>
<dbReference type="EC" id="1.3.1.12" evidence="3"/>
<dbReference type="InterPro" id="IPR003099">
    <property type="entry name" value="Prephen_DH"/>
</dbReference>
<evidence type="ECO:0000256" key="9">
    <source>
        <dbReference type="ARBA" id="ARBA00049260"/>
    </source>
</evidence>
<accession>A0A1H8RTJ1</accession>
<comment type="pathway">
    <text evidence="1">Amino-acid biosynthesis; L-tyrosine biosynthesis; (4-hydroxyphenyl)pyruvate from prephenate (NAD(+) route): step 1/1.</text>
</comment>
<dbReference type="GO" id="GO:0004665">
    <property type="term" value="F:prephenate dehydrogenase (NADP+) activity"/>
    <property type="evidence" value="ECO:0007669"/>
    <property type="project" value="InterPro"/>
</dbReference>
<evidence type="ECO:0000259" key="10">
    <source>
        <dbReference type="PROSITE" id="PS51176"/>
    </source>
</evidence>
<evidence type="ECO:0000256" key="8">
    <source>
        <dbReference type="ARBA" id="ARBA00023141"/>
    </source>
</evidence>
<dbReference type="EMBL" id="FOEG01000002">
    <property type="protein sequence ID" value="SEO69781.1"/>
    <property type="molecule type" value="Genomic_DNA"/>
</dbReference>
<feature type="domain" description="Prephenate/arogenate dehydrogenase" evidence="10">
    <location>
        <begin position="8"/>
        <end position="294"/>
    </location>
</feature>
<dbReference type="Gene3D" id="1.10.3660.10">
    <property type="entry name" value="6-phosphogluconate dehydrogenase C-terminal like domain"/>
    <property type="match status" value="1"/>
</dbReference>
<dbReference type="PROSITE" id="PS51176">
    <property type="entry name" value="PDH_ADH"/>
    <property type="match status" value="1"/>
</dbReference>
<evidence type="ECO:0000256" key="1">
    <source>
        <dbReference type="ARBA" id="ARBA00005067"/>
    </source>
</evidence>
<dbReference type="SUPFAM" id="SSF48179">
    <property type="entry name" value="6-phosphogluconate dehydrogenase C-terminal domain-like"/>
    <property type="match status" value="1"/>
</dbReference>
<reference evidence="11 12" key="1">
    <citation type="submission" date="2016-10" db="EMBL/GenBank/DDBJ databases">
        <authorList>
            <person name="de Groot N.N."/>
        </authorList>
    </citation>
    <scope>NUCLEOTIDE SEQUENCE [LARGE SCALE GENOMIC DNA]</scope>
    <source>
        <strain evidence="11 12">CGMCC 1.6291</strain>
    </source>
</reference>
<keyword evidence="7" id="KW-0520">NAD</keyword>
<dbReference type="Pfam" id="PF20463">
    <property type="entry name" value="PDH_C"/>
    <property type="match status" value="1"/>
</dbReference>
<dbReference type="Gene3D" id="3.40.50.720">
    <property type="entry name" value="NAD(P)-binding Rossmann-like Domain"/>
    <property type="match status" value="1"/>
</dbReference>
<keyword evidence="12" id="KW-1185">Reference proteome</keyword>
<evidence type="ECO:0000256" key="3">
    <source>
        <dbReference type="ARBA" id="ARBA00012068"/>
    </source>
</evidence>
<evidence type="ECO:0000256" key="5">
    <source>
        <dbReference type="ARBA" id="ARBA00022605"/>
    </source>
</evidence>
<proteinExistence type="inferred from homology"/>
<dbReference type="InterPro" id="IPR046825">
    <property type="entry name" value="PDH_C"/>
</dbReference>
<keyword evidence="5" id="KW-0028">Amino-acid biosynthesis</keyword>
<evidence type="ECO:0000256" key="6">
    <source>
        <dbReference type="ARBA" id="ARBA00023002"/>
    </source>
</evidence>
<evidence type="ECO:0000256" key="4">
    <source>
        <dbReference type="ARBA" id="ARBA00022498"/>
    </source>
</evidence>
<evidence type="ECO:0000313" key="12">
    <source>
        <dbReference type="Proteomes" id="UP000199657"/>
    </source>
</evidence>
<dbReference type="InterPro" id="IPR008927">
    <property type="entry name" value="6-PGluconate_DH-like_C_sf"/>
</dbReference>
<dbReference type="InterPro" id="IPR050812">
    <property type="entry name" value="Preph/Arog_dehydrog"/>
</dbReference>
<evidence type="ECO:0000256" key="7">
    <source>
        <dbReference type="ARBA" id="ARBA00023027"/>
    </source>
</evidence>
<gene>
    <name evidence="11" type="ORF">SAMN04488052_102248</name>
</gene>
<dbReference type="FunFam" id="1.10.3660.10:FF:000003">
    <property type="entry name" value="Prephenate dehydrogenase"/>
    <property type="match status" value="1"/>
</dbReference>
<organism evidence="11 12">
    <name type="scientific">Aquisalimonas asiatica</name>
    <dbReference type="NCBI Taxonomy" id="406100"/>
    <lineage>
        <taxon>Bacteria</taxon>
        <taxon>Pseudomonadati</taxon>
        <taxon>Pseudomonadota</taxon>
        <taxon>Gammaproteobacteria</taxon>
        <taxon>Chromatiales</taxon>
        <taxon>Ectothiorhodospiraceae</taxon>
        <taxon>Aquisalimonas</taxon>
    </lineage>
</organism>
<keyword evidence="8" id="KW-0057">Aromatic amino acid biosynthesis</keyword>
<dbReference type="Pfam" id="PF02153">
    <property type="entry name" value="PDH_N"/>
    <property type="match status" value="1"/>
</dbReference>
<sequence>MSTVGPVKRLALIGVGLIGGSWVLGLRRAGLVSTVVGCGRSMANLDTARERGIIDDATTDPREAVRGADLVVVAVPLGAVGPVLATVRDDLAPDAVITDVGSAKASVLADAAEALGEHSARFVPGHPIAGNEKSGAAAAFPELFDNRRVILTPEDSTDTVAVERVAGLWEAVGASVARMSAAHHDDVLAATSHLPHMLAYSLVDTLSRWSDRDEVFAYAAGGFRDFTRIASSDPEMWRDICLANRDALVVAMDRYMADLSELREQVRAGDAAAIENLFRHARETRERFMATLES</sequence>
<dbReference type="RefSeq" id="WP_091640866.1">
    <property type="nucleotide sequence ID" value="NZ_FOEG01000002.1"/>
</dbReference>